<dbReference type="InterPro" id="IPR054722">
    <property type="entry name" value="PolX-like_BBD"/>
</dbReference>
<dbReference type="RefSeq" id="XP_016434383.1">
    <property type="nucleotide sequence ID" value="XM_016578897.1"/>
</dbReference>
<reference evidence="3" key="1">
    <citation type="submission" date="2025-08" db="UniProtKB">
        <authorList>
            <consortium name="RefSeq"/>
        </authorList>
    </citation>
    <scope>IDENTIFICATION</scope>
</reference>
<dbReference type="KEGG" id="nta:107760791"/>
<proteinExistence type="predicted"/>
<dbReference type="Pfam" id="PF22936">
    <property type="entry name" value="Pol_BBD"/>
    <property type="match status" value="1"/>
</dbReference>
<accession>A0A1S3X3V3</accession>
<dbReference type="InterPro" id="IPR025724">
    <property type="entry name" value="GAG-pre-integrase_dom"/>
</dbReference>
<dbReference type="AlphaFoldDB" id="A0A1S3X3V3"/>
<evidence type="ECO:0008006" key="4">
    <source>
        <dbReference type="Google" id="ProtNLM"/>
    </source>
</evidence>
<dbReference type="OMA" id="QSATICK"/>
<evidence type="ECO:0000313" key="3">
    <source>
        <dbReference type="RefSeq" id="XP_016434383.1"/>
    </source>
</evidence>
<dbReference type="Pfam" id="PF13976">
    <property type="entry name" value="gag_pre-integrs"/>
    <property type="match status" value="1"/>
</dbReference>
<gene>
    <name evidence="3" type="primary">LOC107760791</name>
</gene>
<name>A0A1S3X3V3_TOBAC</name>
<evidence type="ECO:0000259" key="2">
    <source>
        <dbReference type="Pfam" id="PF22936"/>
    </source>
</evidence>
<organism evidence="3">
    <name type="scientific">Nicotiana tabacum</name>
    <name type="common">Common tobacco</name>
    <dbReference type="NCBI Taxonomy" id="4097"/>
    <lineage>
        <taxon>Eukaryota</taxon>
        <taxon>Viridiplantae</taxon>
        <taxon>Streptophyta</taxon>
        <taxon>Embryophyta</taxon>
        <taxon>Tracheophyta</taxon>
        <taxon>Spermatophyta</taxon>
        <taxon>Magnoliopsida</taxon>
        <taxon>eudicotyledons</taxon>
        <taxon>Gunneridae</taxon>
        <taxon>Pentapetalae</taxon>
        <taxon>asterids</taxon>
        <taxon>lamiids</taxon>
        <taxon>Solanales</taxon>
        <taxon>Solanaceae</taxon>
        <taxon>Nicotianoideae</taxon>
        <taxon>Nicotianeae</taxon>
        <taxon>Nicotiana</taxon>
    </lineage>
</organism>
<dbReference type="OrthoDB" id="1745225at2759"/>
<evidence type="ECO:0000259" key="1">
    <source>
        <dbReference type="Pfam" id="PF13976"/>
    </source>
</evidence>
<dbReference type="PaxDb" id="4097-A0A1S3X3V3"/>
<feature type="domain" description="Retrovirus-related Pol polyprotein from transposon TNT 1-94-like beta-barrel" evidence="2">
    <location>
        <begin position="20"/>
        <end position="96"/>
    </location>
</feature>
<feature type="domain" description="GAG-pre-integrase" evidence="1">
    <location>
        <begin position="128"/>
        <end position="197"/>
    </location>
</feature>
<protein>
    <recommendedName>
        <fullName evidence="4">GAG-pre-integrase domain-containing protein</fullName>
    </recommendedName>
</protein>
<sequence length="214" mass="23858">MAGSAGSINAFLANIKEKVWIVDSGATNHMVSDINMLDKKQEVNKNKTRKVHLPNGGVAQVTRRRSCRLGQAGTIDNILYISDFKYNLLSVAKITRALNCSVCFFPNFFVFQDLCNGEVRAIGREDDGLYILPQTIGEREKNNTTGLSSRIEKLDVRLWHKTLGHASTGAIKQTFSLGYDDCKKELEDCSICPLARHDRLPFSSSTSRAEVIFI</sequence>